<feature type="domain" description="NodB homology" evidence="23">
    <location>
        <begin position="54"/>
        <end position="250"/>
    </location>
</feature>
<keyword evidence="17" id="KW-0449">Lipoprotein</keyword>
<keyword evidence="15" id="KW-0119">Carbohydrate metabolism</keyword>
<keyword evidence="14" id="KW-0325">Glycoprotein</keyword>
<comment type="cofactor">
    <cofactor evidence="1">
        <name>Co(2+)</name>
        <dbReference type="ChEBI" id="CHEBI:48828"/>
    </cofactor>
</comment>
<dbReference type="OrthoDB" id="407355at2759"/>
<comment type="catalytic activity">
    <reaction evidence="21">
        <text>[(1-&gt;4)-N-acetyl-beta-D-glucosaminyl](n) + n H2O = chitosan + n acetate</text>
        <dbReference type="Rhea" id="RHEA:10464"/>
        <dbReference type="Rhea" id="RHEA-COMP:9593"/>
        <dbReference type="Rhea" id="RHEA-COMP:9597"/>
        <dbReference type="ChEBI" id="CHEBI:15377"/>
        <dbReference type="ChEBI" id="CHEBI:17029"/>
        <dbReference type="ChEBI" id="CHEBI:30089"/>
        <dbReference type="ChEBI" id="CHEBI:57704"/>
        <dbReference type="EC" id="3.5.1.41"/>
    </reaction>
    <physiologicalReaction direction="left-to-right" evidence="21">
        <dbReference type="Rhea" id="RHEA:10465"/>
    </physiologicalReaction>
</comment>
<evidence type="ECO:0000256" key="13">
    <source>
        <dbReference type="ARBA" id="ARBA00023136"/>
    </source>
</evidence>
<dbReference type="GO" id="GO:0046872">
    <property type="term" value="F:metal ion binding"/>
    <property type="evidence" value="ECO:0007669"/>
    <property type="project" value="UniProtKB-KW"/>
</dbReference>
<dbReference type="EC" id="3.5.1.41" evidence="20"/>
<organism evidence="24 25">
    <name type="scientific">Heliocybe sulcata</name>
    <dbReference type="NCBI Taxonomy" id="5364"/>
    <lineage>
        <taxon>Eukaryota</taxon>
        <taxon>Fungi</taxon>
        <taxon>Dikarya</taxon>
        <taxon>Basidiomycota</taxon>
        <taxon>Agaricomycotina</taxon>
        <taxon>Agaricomycetes</taxon>
        <taxon>Gloeophyllales</taxon>
        <taxon>Gloeophyllaceae</taxon>
        <taxon>Heliocybe</taxon>
    </lineage>
</organism>
<keyword evidence="10" id="KW-0732">Signal</keyword>
<dbReference type="InterPro" id="IPR002509">
    <property type="entry name" value="NODB_dom"/>
</dbReference>
<dbReference type="Proteomes" id="UP000305948">
    <property type="component" value="Unassembled WGS sequence"/>
</dbReference>
<evidence type="ECO:0000256" key="9">
    <source>
        <dbReference type="ARBA" id="ARBA00022723"/>
    </source>
</evidence>
<sequence length="332" mass="35614">MKELDGFNIPDLTPTADGSCVGDPVAAAAAADRGWWTCGGHTRLTDIVSCPDKMTWGVSFDDGPSPYSKTLLRYLDEKDLKATFFVVGSRVIERPQILVEEYMQGHEISVHTWSHRPLTSLTNEQVVAELGWTRKAIKTVLGVTPTTMRPPYGDIDDRVRAISLAMGMVPIIWTSSPSKIPFDTNDWRVAGGLVTGPQSFETFQSILGNASTMDTGFIVLQHDLYQITVELATGYTLNAAQTHNPPFTLKAIGDCSNIPITNLYRETTTNTSFPYSNTSDANSDTSAASSGTSAKNGSSTSGASRSALDHAIPGLGFIILAASTVMLGGSLL</sequence>
<evidence type="ECO:0000256" key="17">
    <source>
        <dbReference type="ARBA" id="ARBA00023288"/>
    </source>
</evidence>
<evidence type="ECO:0000256" key="5">
    <source>
        <dbReference type="ARBA" id="ARBA00022475"/>
    </source>
</evidence>
<evidence type="ECO:0000313" key="24">
    <source>
        <dbReference type="EMBL" id="TFK51834.1"/>
    </source>
</evidence>
<evidence type="ECO:0000256" key="19">
    <source>
        <dbReference type="ARBA" id="ARBA00023326"/>
    </source>
</evidence>
<evidence type="ECO:0000256" key="11">
    <source>
        <dbReference type="ARBA" id="ARBA00022801"/>
    </source>
</evidence>
<feature type="compositionally biased region" description="Low complexity" evidence="22">
    <location>
        <begin position="276"/>
        <end position="303"/>
    </location>
</feature>
<dbReference type="EMBL" id="ML213510">
    <property type="protein sequence ID" value="TFK51834.1"/>
    <property type="molecule type" value="Genomic_DNA"/>
</dbReference>
<keyword evidence="25" id="KW-1185">Reference proteome</keyword>
<keyword evidence="13" id="KW-0472">Membrane</keyword>
<evidence type="ECO:0000256" key="21">
    <source>
        <dbReference type="ARBA" id="ARBA00048494"/>
    </source>
</evidence>
<keyword evidence="5" id="KW-1003">Cell membrane</keyword>
<evidence type="ECO:0000256" key="1">
    <source>
        <dbReference type="ARBA" id="ARBA00001941"/>
    </source>
</evidence>
<keyword evidence="12" id="KW-0146">Chitin degradation</keyword>
<keyword evidence="6" id="KW-0134">Cell wall</keyword>
<dbReference type="GO" id="GO:0071555">
    <property type="term" value="P:cell wall organization"/>
    <property type="evidence" value="ECO:0007669"/>
    <property type="project" value="UniProtKB-KW"/>
</dbReference>
<keyword evidence="7" id="KW-0964">Secreted</keyword>
<proteinExistence type="inferred from homology"/>
<evidence type="ECO:0000256" key="3">
    <source>
        <dbReference type="ARBA" id="ARBA00004609"/>
    </source>
</evidence>
<keyword evidence="9" id="KW-0479">Metal-binding</keyword>
<evidence type="ECO:0000256" key="14">
    <source>
        <dbReference type="ARBA" id="ARBA00023180"/>
    </source>
</evidence>
<dbReference type="GO" id="GO:0098552">
    <property type="term" value="C:side of membrane"/>
    <property type="evidence" value="ECO:0007669"/>
    <property type="project" value="UniProtKB-KW"/>
</dbReference>
<keyword evidence="18" id="KW-0961">Cell wall biogenesis/degradation</keyword>
<accession>A0A5C3N2I4</accession>
<dbReference type="PANTHER" id="PTHR10587:SF133">
    <property type="entry name" value="CHITIN DEACETYLASE 1-RELATED"/>
    <property type="match status" value="1"/>
</dbReference>
<dbReference type="AlphaFoldDB" id="A0A5C3N2I4"/>
<dbReference type="PROSITE" id="PS51677">
    <property type="entry name" value="NODB"/>
    <property type="match status" value="1"/>
</dbReference>
<dbReference type="GO" id="GO:0005886">
    <property type="term" value="C:plasma membrane"/>
    <property type="evidence" value="ECO:0007669"/>
    <property type="project" value="UniProtKB-SubCell"/>
</dbReference>
<evidence type="ECO:0000256" key="2">
    <source>
        <dbReference type="ARBA" id="ARBA00004191"/>
    </source>
</evidence>
<evidence type="ECO:0000256" key="10">
    <source>
        <dbReference type="ARBA" id="ARBA00022729"/>
    </source>
</evidence>
<protein>
    <recommendedName>
        <fullName evidence="20">chitin deacetylase</fullName>
        <ecNumber evidence="20">3.5.1.41</ecNumber>
    </recommendedName>
</protein>
<dbReference type="STRING" id="5364.A0A5C3N2I4"/>
<dbReference type="GO" id="GO:0009272">
    <property type="term" value="P:fungal-type cell wall biogenesis"/>
    <property type="evidence" value="ECO:0007669"/>
    <property type="project" value="UniProtKB-ARBA"/>
</dbReference>
<name>A0A5C3N2I4_9AGAM</name>
<dbReference type="GO" id="GO:0004099">
    <property type="term" value="F:chitin deacetylase activity"/>
    <property type="evidence" value="ECO:0007669"/>
    <property type="project" value="UniProtKB-EC"/>
</dbReference>
<keyword evidence="11" id="KW-0378">Hydrolase</keyword>
<dbReference type="SUPFAM" id="SSF88713">
    <property type="entry name" value="Glycoside hydrolase/deacetylase"/>
    <property type="match status" value="1"/>
</dbReference>
<comment type="subcellular location">
    <subcellularLocation>
        <location evidence="3">Cell membrane</location>
        <topology evidence="3">Lipid-anchor</topology>
        <topology evidence="3">GPI-anchor</topology>
    </subcellularLocation>
    <subcellularLocation>
        <location evidence="2">Secreted</location>
        <location evidence="2">Cell wall</location>
    </subcellularLocation>
</comment>
<evidence type="ECO:0000259" key="23">
    <source>
        <dbReference type="PROSITE" id="PS51677"/>
    </source>
</evidence>
<dbReference type="FunFam" id="3.20.20.370:FF:000004">
    <property type="entry name" value="Related to Chitin deacetylase"/>
    <property type="match status" value="1"/>
</dbReference>
<evidence type="ECO:0000256" key="18">
    <source>
        <dbReference type="ARBA" id="ARBA00023316"/>
    </source>
</evidence>
<evidence type="ECO:0000256" key="22">
    <source>
        <dbReference type="SAM" id="MobiDB-lite"/>
    </source>
</evidence>
<evidence type="ECO:0000256" key="20">
    <source>
        <dbReference type="ARBA" id="ARBA00024056"/>
    </source>
</evidence>
<reference evidence="24 25" key="1">
    <citation type="journal article" date="2019" name="Nat. Ecol. Evol.">
        <title>Megaphylogeny resolves global patterns of mushroom evolution.</title>
        <authorList>
            <person name="Varga T."/>
            <person name="Krizsan K."/>
            <person name="Foldi C."/>
            <person name="Dima B."/>
            <person name="Sanchez-Garcia M."/>
            <person name="Sanchez-Ramirez S."/>
            <person name="Szollosi G.J."/>
            <person name="Szarkandi J.G."/>
            <person name="Papp V."/>
            <person name="Albert L."/>
            <person name="Andreopoulos W."/>
            <person name="Angelini C."/>
            <person name="Antonin V."/>
            <person name="Barry K.W."/>
            <person name="Bougher N.L."/>
            <person name="Buchanan P."/>
            <person name="Buyck B."/>
            <person name="Bense V."/>
            <person name="Catcheside P."/>
            <person name="Chovatia M."/>
            <person name="Cooper J."/>
            <person name="Damon W."/>
            <person name="Desjardin D."/>
            <person name="Finy P."/>
            <person name="Geml J."/>
            <person name="Haridas S."/>
            <person name="Hughes K."/>
            <person name="Justo A."/>
            <person name="Karasinski D."/>
            <person name="Kautmanova I."/>
            <person name="Kiss B."/>
            <person name="Kocsube S."/>
            <person name="Kotiranta H."/>
            <person name="LaButti K.M."/>
            <person name="Lechner B.E."/>
            <person name="Liimatainen K."/>
            <person name="Lipzen A."/>
            <person name="Lukacs Z."/>
            <person name="Mihaltcheva S."/>
            <person name="Morgado L.N."/>
            <person name="Niskanen T."/>
            <person name="Noordeloos M.E."/>
            <person name="Ohm R.A."/>
            <person name="Ortiz-Santana B."/>
            <person name="Ovrebo C."/>
            <person name="Racz N."/>
            <person name="Riley R."/>
            <person name="Savchenko A."/>
            <person name="Shiryaev A."/>
            <person name="Soop K."/>
            <person name="Spirin V."/>
            <person name="Szebenyi C."/>
            <person name="Tomsovsky M."/>
            <person name="Tulloss R.E."/>
            <person name="Uehling J."/>
            <person name="Grigoriev I.V."/>
            <person name="Vagvolgyi C."/>
            <person name="Papp T."/>
            <person name="Martin F.M."/>
            <person name="Miettinen O."/>
            <person name="Hibbett D.S."/>
            <person name="Nagy L.G."/>
        </authorList>
    </citation>
    <scope>NUCLEOTIDE SEQUENCE [LARGE SCALE GENOMIC DNA]</scope>
    <source>
        <strain evidence="24 25">OMC1185</strain>
    </source>
</reference>
<dbReference type="InterPro" id="IPR011330">
    <property type="entry name" value="Glyco_hydro/deAcase_b/a-brl"/>
</dbReference>
<dbReference type="GO" id="GO:0000272">
    <property type="term" value="P:polysaccharide catabolic process"/>
    <property type="evidence" value="ECO:0007669"/>
    <property type="project" value="UniProtKB-KW"/>
</dbReference>
<feature type="region of interest" description="Disordered" evidence="22">
    <location>
        <begin position="272"/>
        <end position="303"/>
    </location>
</feature>
<dbReference type="PANTHER" id="PTHR10587">
    <property type="entry name" value="GLYCOSYL TRANSFERASE-RELATED"/>
    <property type="match status" value="1"/>
</dbReference>
<evidence type="ECO:0000256" key="4">
    <source>
        <dbReference type="ARBA" id="ARBA00010973"/>
    </source>
</evidence>
<evidence type="ECO:0000256" key="15">
    <source>
        <dbReference type="ARBA" id="ARBA00023277"/>
    </source>
</evidence>
<dbReference type="InterPro" id="IPR050248">
    <property type="entry name" value="Polysacc_deacetylase_ArnD"/>
</dbReference>
<gene>
    <name evidence="24" type="ORF">OE88DRAFT_1658483</name>
</gene>
<keyword evidence="16" id="KW-0170">Cobalt</keyword>
<dbReference type="Gene3D" id="3.20.20.370">
    <property type="entry name" value="Glycoside hydrolase/deacetylase"/>
    <property type="match status" value="1"/>
</dbReference>
<dbReference type="Pfam" id="PF01522">
    <property type="entry name" value="Polysacc_deac_1"/>
    <property type="match status" value="1"/>
</dbReference>
<evidence type="ECO:0000256" key="7">
    <source>
        <dbReference type="ARBA" id="ARBA00022525"/>
    </source>
</evidence>
<comment type="similarity">
    <text evidence="4">Belongs to the polysaccharide deacetylase family.</text>
</comment>
<evidence type="ECO:0000256" key="6">
    <source>
        <dbReference type="ARBA" id="ARBA00022512"/>
    </source>
</evidence>
<keyword evidence="19" id="KW-0624">Polysaccharide degradation</keyword>
<dbReference type="GO" id="GO:0006032">
    <property type="term" value="P:chitin catabolic process"/>
    <property type="evidence" value="ECO:0007669"/>
    <property type="project" value="UniProtKB-KW"/>
</dbReference>
<keyword evidence="8" id="KW-0336">GPI-anchor</keyword>
<evidence type="ECO:0000256" key="16">
    <source>
        <dbReference type="ARBA" id="ARBA00023285"/>
    </source>
</evidence>
<evidence type="ECO:0000256" key="8">
    <source>
        <dbReference type="ARBA" id="ARBA00022622"/>
    </source>
</evidence>
<evidence type="ECO:0000313" key="25">
    <source>
        <dbReference type="Proteomes" id="UP000305948"/>
    </source>
</evidence>
<evidence type="ECO:0000256" key="12">
    <source>
        <dbReference type="ARBA" id="ARBA00023024"/>
    </source>
</evidence>